<dbReference type="Gene3D" id="3.40.50.1950">
    <property type="entry name" value="Flavin prenyltransferase-like"/>
    <property type="match status" value="1"/>
</dbReference>
<dbReference type="Pfam" id="PF02441">
    <property type="entry name" value="Flavoprotein"/>
    <property type="match status" value="1"/>
</dbReference>
<evidence type="ECO:0000259" key="1">
    <source>
        <dbReference type="Pfam" id="PF02441"/>
    </source>
</evidence>
<evidence type="ECO:0000313" key="2">
    <source>
        <dbReference type="EMBL" id="GAI19396.1"/>
    </source>
</evidence>
<dbReference type="InterPro" id="IPR003382">
    <property type="entry name" value="Flavoprotein"/>
</dbReference>
<comment type="caution">
    <text evidence="2">The sequence shown here is derived from an EMBL/GenBank/DDBJ whole genome shotgun (WGS) entry which is preliminary data.</text>
</comment>
<sequence>MKYLLSIGGASGSIYGVRLLEELKKAGNETHLIVSSGAKKIMEQETKYTYDALKDKADFCYENNDLFAGPASGSFHLDGMIIAPCSMK</sequence>
<name>X1MMW4_9ZZZZ</name>
<accession>X1MMW4</accession>
<proteinExistence type="predicted"/>
<dbReference type="SUPFAM" id="SSF52507">
    <property type="entry name" value="Homo-oligomeric flavin-containing Cys decarboxylases, HFCD"/>
    <property type="match status" value="1"/>
</dbReference>
<dbReference type="InterPro" id="IPR036551">
    <property type="entry name" value="Flavin_trans-like"/>
</dbReference>
<organism evidence="2">
    <name type="scientific">marine sediment metagenome</name>
    <dbReference type="NCBI Taxonomy" id="412755"/>
    <lineage>
        <taxon>unclassified sequences</taxon>
        <taxon>metagenomes</taxon>
        <taxon>ecological metagenomes</taxon>
    </lineage>
</organism>
<protein>
    <recommendedName>
        <fullName evidence="1">Flavoprotein domain-containing protein</fullName>
    </recommendedName>
</protein>
<dbReference type="EMBL" id="BARV01017057">
    <property type="protein sequence ID" value="GAI19396.1"/>
    <property type="molecule type" value="Genomic_DNA"/>
</dbReference>
<dbReference type="GO" id="GO:0003824">
    <property type="term" value="F:catalytic activity"/>
    <property type="evidence" value="ECO:0007669"/>
    <property type="project" value="InterPro"/>
</dbReference>
<feature type="domain" description="Flavoprotein" evidence="1">
    <location>
        <begin position="1"/>
        <end position="88"/>
    </location>
</feature>
<reference evidence="2" key="1">
    <citation type="journal article" date="2014" name="Front. Microbiol.">
        <title>High frequency of phylogenetically diverse reductive dehalogenase-homologous genes in deep subseafloor sedimentary metagenomes.</title>
        <authorList>
            <person name="Kawai M."/>
            <person name="Futagami T."/>
            <person name="Toyoda A."/>
            <person name="Takaki Y."/>
            <person name="Nishi S."/>
            <person name="Hori S."/>
            <person name="Arai W."/>
            <person name="Tsubouchi T."/>
            <person name="Morono Y."/>
            <person name="Uchiyama I."/>
            <person name="Ito T."/>
            <person name="Fujiyama A."/>
            <person name="Inagaki F."/>
            <person name="Takami H."/>
        </authorList>
    </citation>
    <scope>NUCLEOTIDE SEQUENCE</scope>
    <source>
        <strain evidence="2">Expedition CK06-06</strain>
    </source>
</reference>
<dbReference type="AlphaFoldDB" id="X1MMW4"/>
<gene>
    <name evidence="2" type="ORF">S06H3_29135</name>
</gene>
<feature type="non-terminal residue" evidence="2">
    <location>
        <position position="88"/>
    </location>
</feature>